<protein>
    <submittedName>
        <fullName evidence="1">Uncharacterized protein</fullName>
    </submittedName>
</protein>
<dbReference type="Proteomes" id="UP000824281">
    <property type="component" value="Chromosome"/>
</dbReference>
<dbReference type="EMBL" id="CP081295">
    <property type="protein sequence ID" value="QZD89085.1"/>
    <property type="molecule type" value="Genomic_DNA"/>
</dbReference>
<sequence length="306" mass="34012">MEVRLEYPAPDGMTDPADIAEWEAQREAFAEAYDKVRLEQQMRERRAALARYAADAAELDAERLARDLAENLTPPLVAAFASRDSCGGIHGPPVLDPQGYSCIAGFEAMALERGVFEDSKDAKFIPRRLVRGLTRRKASDEVGGCLGEARAAVAVGLLRRFSWEELAHAMTIIRANAYDRVPDDNLPPHYRISGTGDHRLLAFVEGREGPLRFNDSALPNDIYLGDKVRYALLNEQRSTMKAFFAEDAVGRAMLLEVERVVADGTAACPVAMAEQEAFWNEVRDLTLKNKAERFERRRARAGSPTS</sequence>
<evidence type="ECO:0000313" key="2">
    <source>
        <dbReference type="Proteomes" id="UP000824281"/>
    </source>
</evidence>
<evidence type="ECO:0000313" key="1">
    <source>
        <dbReference type="EMBL" id="QZD89085.1"/>
    </source>
</evidence>
<keyword evidence="2" id="KW-1185">Reference proteome</keyword>
<dbReference type="RefSeq" id="WP_221424590.1">
    <property type="nucleotide sequence ID" value="NZ_CP081295.1"/>
</dbReference>
<proteinExistence type="predicted"/>
<name>A0ABX8ZJB3_9SPHN</name>
<organism evidence="1 2">
    <name type="scientific">Qipengyuania aurantiaca</name>
    <dbReference type="NCBI Taxonomy" id="2867233"/>
    <lineage>
        <taxon>Bacteria</taxon>
        <taxon>Pseudomonadati</taxon>
        <taxon>Pseudomonadota</taxon>
        <taxon>Alphaproteobacteria</taxon>
        <taxon>Sphingomonadales</taxon>
        <taxon>Erythrobacteraceae</taxon>
        <taxon>Qipengyuania</taxon>
    </lineage>
</organism>
<accession>A0ABX8ZJB3</accession>
<reference evidence="1 2" key="1">
    <citation type="submission" date="2021-08" db="EMBL/GenBank/DDBJ databases">
        <title>Comparative Genomics Analysis of the Genus Qipengyuania Reveals Extensive Genetic Diversity and Metabolic Versatility, Including the Description of Fifteen Novel Species.</title>
        <authorList>
            <person name="Liu Y."/>
        </authorList>
    </citation>
    <scope>NUCLEOTIDE SEQUENCE [LARGE SCALE GENOMIC DNA]</scope>
    <source>
        <strain evidence="1 2">1NDH13</strain>
    </source>
</reference>
<gene>
    <name evidence="1" type="ORF">K3148_09575</name>
</gene>